<dbReference type="GO" id="GO:0033539">
    <property type="term" value="P:fatty acid beta-oxidation using acyl-CoA dehydrogenase"/>
    <property type="evidence" value="ECO:0007669"/>
    <property type="project" value="TreeGrafter"/>
</dbReference>
<dbReference type="AlphaFoldDB" id="A0A318J5M3"/>
<dbReference type="PANTHER" id="PTHR43153:SF1">
    <property type="entry name" value="ELECTRON TRANSFER FLAVOPROTEIN SUBUNIT ALPHA, MITOCHONDRIAL"/>
    <property type="match status" value="1"/>
</dbReference>
<keyword evidence="6" id="KW-1185">Reference proteome</keyword>
<accession>A0A318J5M3</accession>
<feature type="binding site" evidence="3">
    <location>
        <begin position="308"/>
        <end position="315"/>
    </location>
    <ligand>
        <name>FAD</name>
        <dbReference type="ChEBI" id="CHEBI:57692"/>
    </ligand>
</feature>
<dbReference type="InterPro" id="IPR014729">
    <property type="entry name" value="Rossmann-like_a/b/a_fold"/>
</dbReference>
<evidence type="ECO:0000256" key="3">
    <source>
        <dbReference type="PIRSR" id="PIRSR000089-1"/>
    </source>
</evidence>
<keyword evidence="3" id="KW-0274">FAD</keyword>
<feature type="domain" description="Electron transfer flavoprotein alpha/beta-subunit N-terminal" evidence="4">
    <location>
        <begin position="60"/>
        <end position="236"/>
    </location>
</feature>
<evidence type="ECO:0000256" key="1">
    <source>
        <dbReference type="ARBA" id="ARBA00005817"/>
    </source>
</evidence>
<proteinExistence type="inferred from homology"/>
<dbReference type="SUPFAM" id="SSF52402">
    <property type="entry name" value="Adenine nucleotide alpha hydrolases-like"/>
    <property type="match status" value="1"/>
</dbReference>
<keyword evidence="3" id="KW-0285">Flavoprotein</keyword>
<dbReference type="Pfam" id="PF00766">
    <property type="entry name" value="ETF_alpha"/>
    <property type="match status" value="1"/>
</dbReference>
<feature type="binding site" evidence="3">
    <location>
        <begin position="291"/>
        <end position="295"/>
    </location>
    <ligand>
        <name>FAD</name>
        <dbReference type="ChEBI" id="CHEBI:57692"/>
    </ligand>
</feature>
<dbReference type="InterPro" id="IPR014731">
    <property type="entry name" value="ETF_asu_C"/>
</dbReference>
<dbReference type="SMART" id="SM00893">
    <property type="entry name" value="ETF"/>
    <property type="match status" value="1"/>
</dbReference>
<dbReference type="Gene3D" id="3.40.50.1220">
    <property type="entry name" value="TPP-binding domain"/>
    <property type="match status" value="1"/>
</dbReference>
<name>A0A318J5M3_9NEIS</name>
<feature type="binding site" evidence="3">
    <location>
        <begin position="277"/>
        <end position="278"/>
    </location>
    <ligand>
        <name>FAD</name>
        <dbReference type="ChEBI" id="CHEBI:57692"/>
    </ligand>
</feature>
<dbReference type="EMBL" id="QJKC01000018">
    <property type="protein sequence ID" value="PXX42729.1"/>
    <property type="molecule type" value="Genomic_DNA"/>
</dbReference>
<dbReference type="SUPFAM" id="SSF52467">
    <property type="entry name" value="DHS-like NAD/FAD-binding domain"/>
    <property type="match status" value="1"/>
</dbReference>
<dbReference type="RefSeq" id="WP_110313656.1">
    <property type="nucleotide sequence ID" value="NZ_QJKC01000018.1"/>
</dbReference>
<dbReference type="Proteomes" id="UP000248395">
    <property type="component" value="Unassembled WGS sequence"/>
</dbReference>
<evidence type="ECO:0000313" key="6">
    <source>
        <dbReference type="Proteomes" id="UP000248395"/>
    </source>
</evidence>
<evidence type="ECO:0000259" key="4">
    <source>
        <dbReference type="SMART" id="SM00893"/>
    </source>
</evidence>
<feature type="binding site" evidence="3">
    <location>
        <position position="329"/>
    </location>
    <ligand>
        <name>FAD</name>
        <dbReference type="ChEBI" id="CHEBI:57692"/>
    </ligand>
</feature>
<evidence type="ECO:0000256" key="2">
    <source>
        <dbReference type="ARBA" id="ARBA00022982"/>
    </source>
</evidence>
<keyword evidence="2" id="KW-0249">Electron transport</keyword>
<dbReference type="InterPro" id="IPR014730">
    <property type="entry name" value="ETF_a/b_N"/>
</dbReference>
<dbReference type="PIRSF" id="PIRSF000089">
    <property type="entry name" value="Electra_flavoP_a"/>
    <property type="match status" value="1"/>
</dbReference>
<dbReference type="PANTHER" id="PTHR43153">
    <property type="entry name" value="ELECTRON TRANSFER FLAVOPROTEIN ALPHA"/>
    <property type="match status" value="1"/>
</dbReference>
<organism evidence="5 6">
    <name type="scientific">Aquitalea magnusonii</name>
    <dbReference type="NCBI Taxonomy" id="332411"/>
    <lineage>
        <taxon>Bacteria</taxon>
        <taxon>Pseudomonadati</taxon>
        <taxon>Pseudomonadota</taxon>
        <taxon>Betaproteobacteria</taxon>
        <taxon>Neisseriales</taxon>
        <taxon>Chromobacteriaceae</taxon>
        <taxon>Aquitalea</taxon>
    </lineage>
</organism>
<dbReference type="InterPro" id="IPR029035">
    <property type="entry name" value="DHS-like_NAD/FAD-binding_dom"/>
</dbReference>
<dbReference type="GO" id="GO:0050660">
    <property type="term" value="F:flavin adenine dinucleotide binding"/>
    <property type="evidence" value="ECO:0007669"/>
    <property type="project" value="InterPro"/>
</dbReference>
<dbReference type="GO" id="GO:0009055">
    <property type="term" value="F:electron transfer activity"/>
    <property type="evidence" value="ECO:0007669"/>
    <property type="project" value="InterPro"/>
</dbReference>
<protein>
    <submittedName>
        <fullName evidence="5">Electron transfer flavoprotein alpha subunit apoprotein</fullName>
    </submittedName>
</protein>
<gene>
    <name evidence="5" type="ORF">DFR38_1189</name>
</gene>
<evidence type="ECO:0000313" key="5">
    <source>
        <dbReference type="EMBL" id="PXX42729.1"/>
    </source>
</evidence>
<comment type="similarity">
    <text evidence="1">Belongs to the ETF alpha-subunit/FixB family.</text>
</comment>
<sequence length="368" mass="38792">MDFSTQAIPRIDPRRPWVLGPSGLKRIVLGDDSGSRDAAMLAHGPAHKPLRSNGPFNQRLLVVAHAERGQLDDAAREAIAAAAILAGKDGEVLALLYGMEDAAPEALAELAVDRALTVADPGYAPEQKLALLQQLLQQESPHTVLFADRGEDADLGRRLACRARLSVVTDVVEIAADGVRRRQPGAGFSLRERAQLLLLARGVAEAKLPFVGKGERLQSAALPAVSEQVQDLGSAASPASELALEEADLIVSAGNGVSNVPGFLALAEALGAAVGASRVAVDDGRFTRDKQVGATGKTVQASAYIALGISGAVQHLQGIKSCRHVIAVNLDAAAPMIKRADLSIIDDCQSFISAFEQLVRRERKEKQV</sequence>
<comment type="cofactor">
    <cofactor evidence="3">
        <name>FAD</name>
        <dbReference type="ChEBI" id="CHEBI:57692"/>
    </cofactor>
    <text evidence="3">Binds 1 FAD per dimer.</text>
</comment>
<dbReference type="Pfam" id="PF01012">
    <property type="entry name" value="ETF"/>
    <property type="match status" value="1"/>
</dbReference>
<dbReference type="InterPro" id="IPR001308">
    <property type="entry name" value="ETF_a/FixB"/>
</dbReference>
<dbReference type="OrthoDB" id="8584059at2"/>
<reference evidence="5 6" key="1">
    <citation type="submission" date="2018-05" db="EMBL/GenBank/DDBJ databases">
        <title>Genomic Encyclopedia of Type Strains, Phase IV (KMG-IV): sequencing the most valuable type-strain genomes for metagenomic binning, comparative biology and taxonomic classification.</title>
        <authorList>
            <person name="Goeker M."/>
        </authorList>
    </citation>
    <scope>NUCLEOTIDE SEQUENCE [LARGE SCALE GENOMIC DNA]</scope>
    <source>
        <strain evidence="5 6">DSM 25134</strain>
    </source>
</reference>
<comment type="caution">
    <text evidence="5">The sequence shown here is derived from an EMBL/GenBank/DDBJ whole genome shotgun (WGS) entry which is preliminary data.</text>
</comment>
<keyword evidence="2" id="KW-0813">Transport</keyword>
<dbReference type="Gene3D" id="3.40.50.620">
    <property type="entry name" value="HUPs"/>
    <property type="match status" value="1"/>
</dbReference>